<evidence type="ECO:0000313" key="2">
    <source>
        <dbReference type="EMBL" id="MFD0927591.1"/>
    </source>
</evidence>
<dbReference type="PANTHER" id="PTHR33303:SF2">
    <property type="entry name" value="COA-BINDING DOMAIN-CONTAINING PROTEIN"/>
    <property type="match status" value="1"/>
</dbReference>
<keyword evidence="3" id="KW-1185">Reference proteome</keyword>
<feature type="domain" description="CoA-binding" evidence="1">
    <location>
        <begin position="22"/>
        <end position="115"/>
    </location>
</feature>
<dbReference type="Gene3D" id="3.40.50.720">
    <property type="entry name" value="NAD(P)-binding Rossmann-like Domain"/>
    <property type="match status" value="1"/>
</dbReference>
<proteinExistence type="predicted"/>
<evidence type="ECO:0000259" key="1">
    <source>
        <dbReference type="SMART" id="SM00881"/>
    </source>
</evidence>
<evidence type="ECO:0000313" key="3">
    <source>
        <dbReference type="Proteomes" id="UP001597068"/>
    </source>
</evidence>
<accession>A0ABW3GAD7</accession>
<protein>
    <submittedName>
        <fullName evidence="2">CoA-binding protein</fullName>
    </submittedName>
</protein>
<sequence length="166" mass="18213">MPTDLSDRTWEGPSAARRREILLATKTIAIVGASANPARASYFVNRYLTSTSDYTVWLVNPTITEIDGTPVYPSLADLPGVPDMVDAFRRHDDLPSVLDDAIAVGASTLWLQLGLWHEDVARRGEEAGLNVVMDRCVKIEHARFHGGLHLAGFDTGVIDSRRRSGL</sequence>
<dbReference type="InterPro" id="IPR036291">
    <property type="entry name" value="NAD(P)-bd_dom_sf"/>
</dbReference>
<dbReference type="Pfam" id="PF13380">
    <property type="entry name" value="CoA_binding_2"/>
    <property type="match status" value="1"/>
</dbReference>
<dbReference type="RefSeq" id="WP_253648093.1">
    <property type="nucleotide sequence ID" value="NZ_BAAAMO010000001.1"/>
</dbReference>
<dbReference type="Proteomes" id="UP001597068">
    <property type="component" value="Unassembled WGS sequence"/>
</dbReference>
<dbReference type="EMBL" id="JBHTIL010000006">
    <property type="protein sequence ID" value="MFD0927591.1"/>
    <property type="molecule type" value="Genomic_DNA"/>
</dbReference>
<reference evidence="3" key="1">
    <citation type="journal article" date="2019" name="Int. J. Syst. Evol. Microbiol.">
        <title>The Global Catalogue of Microorganisms (GCM) 10K type strain sequencing project: providing services to taxonomists for standard genome sequencing and annotation.</title>
        <authorList>
            <consortium name="The Broad Institute Genomics Platform"/>
            <consortium name="The Broad Institute Genome Sequencing Center for Infectious Disease"/>
            <person name="Wu L."/>
            <person name="Ma J."/>
        </authorList>
    </citation>
    <scope>NUCLEOTIDE SEQUENCE [LARGE SCALE GENOMIC DNA]</scope>
    <source>
        <strain evidence="3">CCUG 50873</strain>
    </source>
</reference>
<dbReference type="InterPro" id="IPR003781">
    <property type="entry name" value="CoA-bd"/>
</dbReference>
<dbReference type="SMART" id="SM00881">
    <property type="entry name" value="CoA_binding"/>
    <property type="match status" value="1"/>
</dbReference>
<organism evidence="2 3">
    <name type="scientific">Williamsia deligens</name>
    <dbReference type="NCBI Taxonomy" id="321325"/>
    <lineage>
        <taxon>Bacteria</taxon>
        <taxon>Bacillati</taxon>
        <taxon>Actinomycetota</taxon>
        <taxon>Actinomycetes</taxon>
        <taxon>Mycobacteriales</taxon>
        <taxon>Nocardiaceae</taxon>
        <taxon>Williamsia</taxon>
    </lineage>
</organism>
<name>A0ABW3GAD7_9NOCA</name>
<dbReference type="PANTHER" id="PTHR33303">
    <property type="entry name" value="CYTOPLASMIC PROTEIN-RELATED"/>
    <property type="match status" value="1"/>
</dbReference>
<comment type="caution">
    <text evidence="2">The sequence shown here is derived from an EMBL/GenBank/DDBJ whole genome shotgun (WGS) entry which is preliminary data.</text>
</comment>
<gene>
    <name evidence="2" type="ORF">ACFQ04_17760</name>
</gene>
<dbReference type="SUPFAM" id="SSF51735">
    <property type="entry name" value="NAD(P)-binding Rossmann-fold domains"/>
    <property type="match status" value="1"/>
</dbReference>